<keyword evidence="2" id="KW-1185">Reference proteome</keyword>
<evidence type="ECO:0000313" key="1">
    <source>
        <dbReference type="EMBL" id="KAF7994634.1"/>
    </source>
</evidence>
<reference evidence="1 2" key="1">
    <citation type="submission" date="2020-08" db="EMBL/GenBank/DDBJ databases">
        <title>Aphidius gifuensis genome sequencing and assembly.</title>
        <authorList>
            <person name="Du Z."/>
        </authorList>
    </citation>
    <scope>NUCLEOTIDE SEQUENCE [LARGE SCALE GENOMIC DNA]</scope>
    <source>
        <strain evidence="1">YNYX2018</strain>
        <tissue evidence="1">Adults</tissue>
    </source>
</reference>
<dbReference type="OrthoDB" id="6613562at2759"/>
<dbReference type="AlphaFoldDB" id="A0A835CS60"/>
<dbReference type="Proteomes" id="UP000639338">
    <property type="component" value="Unassembled WGS sequence"/>
</dbReference>
<gene>
    <name evidence="1" type="ORF">HCN44_004106</name>
</gene>
<proteinExistence type="predicted"/>
<organism evidence="1 2">
    <name type="scientific">Aphidius gifuensis</name>
    <name type="common">Parasitoid wasp</name>
    <dbReference type="NCBI Taxonomy" id="684658"/>
    <lineage>
        <taxon>Eukaryota</taxon>
        <taxon>Metazoa</taxon>
        <taxon>Ecdysozoa</taxon>
        <taxon>Arthropoda</taxon>
        <taxon>Hexapoda</taxon>
        <taxon>Insecta</taxon>
        <taxon>Pterygota</taxon>
        <taxon>Neoptera</taxon>
        <taxon>Endopterygota</taxon>
        <taxon>Hymenoptera</taxon>
        <taxon>Apocrita</taxon>
        <taxon>Ichneumonoidea</taxon>
        <taxon>Braconidae</taxon>
        <taxon>Aphidiinae</taxon>
        <taxon>Aphidius</taxon>
    </lineage>
</organism>
<evidence type="ECO:0000313" key="2">
    <source>
        <dbReference type="Proteomes" id="UP000639338"/>
    </source>
</evidence>
<comment type="caution">
    <text evidence="1">The sequence shown here is derived from an EMBL/GenBank/DDBJ whole genome shotgun (WGS) entry which is preliminary data.</text>
</comment>
<name>A0A835CS60_APHGI</name>
<protein>
    <submittedName>
        <fullName evidence="1">Uncharacterized protein</fullName>
    </submittedName>
</protein>
<dbReference type="EMBL" id="JACMRX010000002">
    <property type="protein sequence ID" value="KAF7994634.1"/>
    <property type="molecule type" value="Genomic_DNA"/>
</dbReference>
<sequence>MFTSVFSVPINLPFWYQPCGSKIEPDNYNLNNIEHEIKSSLNRMKLQHGIALGSFKKGNYENNYDKAGNHIARKQYIPHWIPNEHDISLIKQLEGKTLRTVADHLPGLHTDLQKFSIAIEEMINDENDLSKKNALERTLMFLQSYLCEVETTIVNLSFLNIPERISRNIMVQKERDPEDYTRRLVRDWGILIKYKEHLIAWKKVLDSH</sequence>
<accession>A0A835CS60</accession>